<sequence length="158" mass="17367">MANNEPEDMDVEYSDGSYIQQTSLSTTTDTSTKVLMASSQDKDGVQAILSFKWSEDVPLQKCQHKLQKVFQSWNNNNNLWADCKVLKVLEDGKVKIRLTPAPGKTIPASELQKLSGQSLQGKDGNTVTILSVTLTPLQLETQKPSTNLPPSQDVVCTV</sequence>
<accession>A0AAD9FCZ7</accession>
<name>A0AAD9FCZ7_DISEL</name>
<evidence type="ECO:0000313" key="2">
    <source>
        <dbReference type="Proteomes" id="UP001228049"/>
    </source>
</evidence>
<dbReference type="AlphaFoldDB" id="A0AAD9FCZ7"/>
<keyword evidence="2" id="KW-1185">Reference proteome</keyword>
<proteinExistence type="predicted"/>
<organism evidence="1 2">
    <name type="scientific">Dissostichus eleginoides</name>
    <name type="common">Patagonian toothfish</name>
    <name type="synonym">Dissostichus amissus</name>
    <dbReference type="NCBI Taxonomy" id="100907"/>
    <lineage>
        <taxon>Eukaryota</taxon>
        <taxon>Metazoa</taxon>
        <taxon>Chordata</taxon>
        <taxon>Craniata</taxon>
        <taxon>Vertebrata</taxon>
        <taxon>Euteleostomi</taxon>
        <taxon>Actinopterygii</taxon>
        <taxon>Neopterygii</taxon>
        <taxon>Teleostei</taxon>
        <taxon>Neoteleostei</taxon>
        <taxon>Acanthomorphata</taxon>
        <taxon>Eupercaria</taxon>
        <taxon>Perciformes</taxon>
        <taxon>Notothenioidei</taxon>
        <taxon>Nototheniidae</taxon>
        <taxon>Dissostichus</taxon>
    </lineage>
</organism>
<evidence type="ECO:0000313" key="1">
    <source>
        <dbReference type="EMBL" id="KAK1901623.1"/>
    </source>
</evidence>
<dbReference type="EMBL" id="JASDAP010000006">
    <property type="protein sequence ID" value="KAK1901623.1"/>
    <property type="molecule type" value="Genomic_DNA"/>
</dbReference>
<reference evidence="1" key="1">
    <citation type="submission" date="2023-04" db="EMBL/GenBank/DDBJ databases">
        <title>Chromosome-level genome of Chaenocephalus aceratus.</title>
        <authorList>
            <person name="Park H."/>
        </authorList>
    </citation>
    <scope>NUCLEOTIDE SEQUENCE</scope>
    <source>
        <strain evidence="1">DE</strain>
        <tissue evidence="1">Muscle</tissue>
    </source>
</reference>
<protein>
    <submittedName>
        <fullName evidence="1">Protein RRP5 like</fullName>
    </submittedName>
</protein>
<comment type="caution">
    <text evidence="1">The sequence shown here is derived from an EMBL/GenBank/DDBJ whole genome shotgun (WGS) entry which is preliminary data.</text>
</comment>
<gene>
    <name evidence="1" type="ORF">KUDE01_004589</name>
</gene>
<dbReference type="Proteomes" id="UP001228049">
    <property type="component" value="Unassembled WGS sequence"/>
</dbReference>